<reference evidence="3" key="1">
    <citation type="submission" date="2022-06" db="EMBL/GenBank/DDBJ databases">
        <authorList>
            <person name="Berger JAMES D."/>
            <person name="Berger JAMES D."/>
        </authorList>
    </citation>
    <scope>NUCLEOTIDE SEQUENCE [LARGE SCALE GENOMIC DNA]</scope>
</reference>
<dbReference type="InterPro" id="IPR044822">
    <property type="entry name" value="Myb_DNA-bind_4"/>
</dbReference>
<dbReference type="PANTHER" id="PTHR16148:SF14">
    <property type="entry name" value="MYND-TYPE DOMAIN-CONTAINING PROTEIN"/>
    <property type="match status" value="1"/>
</dbReference>
<evidence type="ECO:0000313" key="3">
    <source>
        <dbReference type="Proteomes" id="UP000050795"/>
    </source>
</evidence>
<dbReference type="Gene3D" id="1.10.10.60">
    <property type="entry name" value="Homeodomain-like"/>
    <property type="match status" value="1"/>
</dbReference>
<dbReference type="PROSITE" id="PS50090">
    <property type="entry name" value="MYB_LIKE"/>
    <property type="match status" value="1"/>
</dbReference>
<feature type="region of interest" description="Disordered" evidence="1">
    <location>
        <begin position="425"/>
        <end position="453"/>
    </location>
</feature>
<feature type="compositionally biased region" description="Low complexity" evidence="1">
    <location>
        <begin position="254"/>
        <end position="264"/>
    </location>
</feature>
<feature type="compositionally biased region" description="Polar residues" evidence="1">
    <location>
        <begin position="235"/>
        <end position="248"/>
    </location>
</feature>
<dbReference type="InterPro" id="IPR001005">
    <property type="entry name" value="SANT/Myb"/>
</dbReference>
<reference evidence="4" key="2">
    <citation type="submission" date="2023-11" db="UniProtKB">
        <authorList>
            <consortium name="WormBaseParasite"/>
        </authorList>
    </citation>
    <scope>IDENTIFICATION</scope>
</reference>
<sequence length="638" mass="70445">MMMDHMMSYTPKSPEKSSPSFPEDVEDDDEDPMELEPMKYSSLRSHVNNNNNNSSNHNNNNNNSNTNHTTTNNNNGSTHHLNNHCGGDDDDDVDEQLDVTMLPPEDEDDDINGATRGFMLNVDSPRHHPMDSTEKKVHWSNQNVQTLLDCVEKHLDEFNIQKKHKQVWQIIGTEMESLGFTMEHCYNKWKNLRRDVRLLVNNPQKAVRNADILRRVARLILVIYPNIDATTMQVTGDRISTSKSTPNTPGGPGSLSSNKMTLSSSLHAPDSPLYFGLSRTRTPHSLTPNFHSTNGIKYKTEQSNYDTSTSTPVPCTALFTSNPRSSDTTDKKMHISSTPNSTNHDNNPTTSTTNETVSQSVNSGFPFFFNPAAAALLVQSQLFNDLLRQQQTQPQDESMQLDSVQQREQFFALTASLKNALHSANNTITTPPTTTTAGTTTQPTNANNNNSVNKSLTVNGDFTGDSITTVNNNNNNNNTNSLHVANLASTLLNGLNNMDTSQYLNLLASEAGLNGGSIATGYPNFHNSHQPQHPHEHQQQQQSFSSIIDRLPPGSELAGVVQRLRNEETIHLRLTDMVSHLADELRAAGLRRRATLDQLLEIMQGGGGGGSGIGCMSTGTTNNSINHTHKNSETTHRV</sequence>
<organism evidence="3 4">
    <name type="scientific">Trichobilharzia regenti</name>
    <name type="common">Nasal bird schistosome</name>
    <dbReference type="NCBI Taxonomy" id="157069"/>
    <lineage>
        <taxon>Eukaryota</taxon>
        <taxon>Metazoa</taxon>
        <taxon>Spiralia</taxon>
        <taxon>Lophotrochozoa</taxon>
        <taxon>Platyhelminthes</taxon>
        <taxon>Trematoda</taxon>
        <taxon>Digenea</taxon>
        <taxon>Strigeidida</taxon>
        <taxon>Schistosomatoidea</taxon>
        <taxon>Schistosomatidae</taxon>
        <taxon>Trichobilharzia</taxon>
    </lineage>
</organism>
<feature type="region of interest" description="Disordered" evidence="1">
    <location>
        <begin position="235"/>
        <end position="264"/>
    </location>
</feature>
<evidence type="ECO:0000259" key="2">
    <source>
        <dbReference type="PROSITE" id="PS50090"/>
    </source>
</evidence>
<dbReference type="PANTHER" id="PTHR16148">
    <property type="entry name" value="NF-KAPPA-B-REPRESSING FACTOR-RELATED"/>
    <property type="match status" value="1"/>
</dbReference>
<dbReference type="AlphaFoldDB" id="A0AA85KS81"/>
<evidence type="ECO:0000313" key="4">
    <source>
        <dbReference type="WBParaSite" id="TREG1_99460.1"/>
    </source>
</evidence>
<feature type="region of interest" description="Disordered" evidence="1">
    <location>
        <begin position="525"/>
        <end position="544"/>
    </location>
</feature>
<keyword evidence="3" id="KW-1185">Reference proteome</keyword>
<dbReference type="WBParaSite" id="TREG1_99460.1">
    <property type="protein sequence ID" value="TREG1_99460.1"/>
    <property type="gene ID" value="TREG1_99460"/>
</dbReference>
<protein>
    <recommendedName>
        <fullName evidence="2">Myb-like domain-containing protein</fullName>
    </recommendedName>
</protein>
<name>A0AA85KS81_TRIRE</name>
<feature type="region of interest" description="Disordered" evidence="1">
    <location>
        <begin position="1"/>
        <end position="95"/>
    </location>
</feature>
<accession>A0AA85KS81</accession>
<feature type="region of interest" description="Disordered" evidence="1">
    <location>
        <begin position="302"/>
        <end position="358"/>
    </location>
</feature>
<feature type="compositionally biased region" description="Polar residues" evidence="1">
    <location>
        <begin position="335"/>
        <end position="358"/>
    </location>
</feature>
<proteinExistence type="predicted"/>
<feature type="compositionally biased region" description="Low complexity" evidence="1">
    <location>
        <begin position="48"/>
        <end position="84"/>
    </location>
</feature>
<evidence type="ECO:0000256" key="1">
    <source>
        <dbReference type="SAM" id="MobiDB-lite"/>
    </source>
</evidence>
<feature type="domain" description="Myb-like" evidence="2">
    <location>
        <begin position="131"/>
        <end position="193"/>
    </location>
</feature>
<dbReference type="Proteomes" id="UP000050795">
    <property type="component" value="Unassembled WGS sequence"/>
</dbReference>
<dbReference type="Pfam" id="PF13837">
    <property type="entry name" value="Myb_DNA-bind_4"/>
    <property type="match status" value="1"/>
</dbReference>
<feature type="compositionally biased region" description="Polar residues" evidence="1">
    <location>
        <begin position="302"/>
        <end position="326"/>
    </location>
</feature>
<feature type="compositionally biased region" description="Acidic residues" evidence="1">
    <location>
        <begin position="23"/>
        <end position="34"/>
    </location>
</feature>
<feature type="compositionally biased region" description="Low complexity" evidence="1">
    <location>
        <begin position="425"/>
        <end position="450"/>
    </location>
</feature>